<feature type="transmembrane region" description="Helical" evidence="1">
    <location>
        <begin position="7"/>
        <end position="29"/>
    </location>
</feature>
<comment type="caution">
    <text evidence="2">The sequence shown here is derived from an EMBL/GenBank/DDBJ whole genome shotgun (WGS) entry which is preliminary data.</text>
</comment>
<sequence length="89" mass="10748">MIKLDKITLAFIFNTVLILLKLLHLYYLFLNYQKTLLEIIILANYLINISLKNINKIYFSQLFKFFVQFVFNIQFQSEKEFFSILIVTL</sequence>
<evidence type="ECO:0000313" key="3">
    <source>
        <dbReference type="Proteomes" id="UP000692954"/>
    </source>
</evidence>
<accession>A0A8S1M9J2</accession>
<keyword evidence="3" id="KW-1185">Reference proteome</keyword>
<keyword evidence="1" id="KW-0812">Transmembrane</keyword>
<keyword evidence="1" id="KW-1133">Transmembrane helix</keyword>
<protein>
    <submittedName>
        <fullName evidence="2">Uncharacterized protein</fullName>
    </submittedName>
</protein>
<dbReference type="AlphaFoldDB" id="A0A8S1M9J2"/>
<proteinExistence type="predicted"/>
<dbReference type="Proteomes" id="UP000692954">
    <property type="component" value="Unassembled WGS sequence"/>
</dbReference>
<organism evidence="2 3">
    <name type="scientific">Paramecium sonneborni</name>
    <dbReference type="NCBI Taxonomy" id="65129"/>
    <lineage>
        <taxon>Eukaryota</taxon>
        <taxon>Sar</taxon>
        <taxon>Alveolata</taxon>
        <taxon>Ciliophora</taxon>
        <taxon>Intramacronucleata</taxon>
        <taxon>Oligohymenophorea</taxon>
        <taxon>Peniculida</taxon>
        <taxon>Parameciidae</taxon>
        <taxon>Paramecium</taxon>
    </lineage>
</organism>
<dbReference type="EMBL" id="CAJJDN010000033">
    <property type="protein sequence ID" value="CAD8075402.1"/>
    <property type="molecule type" value="Genomic_DNA"/>
</dbReference>
<reference evidence="2" key="1">
    <citation type="submission" date="2021-01" db="EMBL/GenBank/DDBJ databases">
        <authorList>
            <consortium name="Genoscope - CEA"/>
            <person name="William W."/>
        </authorList>
    </citation>
    <scope>NUCLEOTIDE SEQUENCE</scope>
</reference>
<gene>
    <name evidence="2" type="ORF">PSON_ATCC_30995.1.T0330211</name>
</gene>
<evidence type="ECO:0000256" key="1">
    <source>
        <dbReference type="SAM" id="Phobius"/>
    </source>
</evidence>
<evidence type="ECO:0000313" key="2">
    <source>
        <dbReference type="EMBL" id="CAD8075402.1"/>
    </source>
</evidence>
<name>A0A8S1M9J2_9CILI</name>
<keyword evidence="1" id="KW-0472">Membrane</keyword>